<dbReference type="InterPro" id="IPR017452">
    <property type="entry name" value="GPCR_Rhodpsn_7TM"/>
</dbReference>
<evidence type="ECO:0000256" key="5">
    <source>
        <dbReference type="ARBA" id="ARBA00022989"/>
    </source>
</evidence>
<keyword evidence="9 12" id="KW-0675">Receptor</keyword>
<comment type="subcellular location">
    <subcellularLocation>
        <location evidence="1">Cell membrane</location>
        <topology evidence="1">Multi-pass membrane protein</topology>
    </subcellularLocation>
</comment>
<feature type="transmembrane region" description="Helical" evidence="13">
    <location>
        <begin position="331"/>
        <end position="356"/>
    </location>
</feature>
<dbReference type="GO" id="GO:0008188">
    <property type="term" value="F:neuropeptide receptor activity"/>
    <property type="evidence" value="ECO:0007669"/>
    <property type="project" value="TreeGrafter"/>
</dbReference>
<organism evidence="16 17">
    <name type="scientific">Ooceraea biroi</name>
    <name type="common">Clonal raider ant</name>
    <name type="synonym">Cerapachys biroi</name>
    <dbReference type="NCBI Taxonomy" id="2015173"/>
    <lineage>
        <taxon>Eukaryota</taxon>
        <taxon>Metazoa</taxon>
        <taxon>Ecdysozoa</taxon>
        <taxon>Arthropoda</taxon>
        <taxon>Hexapoda</taxon>
        <taxon>Insecta</taxon>
        <taxon>Pterygota</taxon>
        <taxon>Neoptera</taxon>
        <taxon>Endopterygota</taxon>
        <taxon>Hymenoptera</taxon>
        <taxon>Apocrita</taxon>
        <taxon>Aculeata</taxon>
        <taxon>Formicoidea</taxon>
        <taxon>Formicidae</taxon>
        <taxon>Dorylinae</taxon>
        <taxon>Ooceraea</taxon>
    </lineage>
</organism>
<evidence type="ECO:0000256" key="11">
    <source>
        <dbReference type="ARBA" id="ARBA00023224"/>
    </source>
</evidence>
<protein>
    <recommendedName>
        <fullName evidence="15">G-protein coupled receptors family 1 profile domain-containing protein</fullName>
    </recommendedName>
</protein>
<sequence>MSWPHATNAPSSFSFATLLVTTRMIPLALTSNYTEASNIDGIIGSAITKEINDEEEEYTPYSDRPETYIVPIVFLLILLIGLTGNGVLALTILRHTNMRNVPNTYVLSLALGDLLVIVTCVPFTFTVYILDSWPFGLLLCKLSECAKDISIGVSVFTLTALSADRFFAIVDPMRKLHVTGSGRRATRFTAIVAVLIWLLAIVCAIPASFSYIRVFKVNRNVSFCACYPFPEEYGPYYPKVILICRFFIYYVIPLSIIAVFYMLMARHLIHSTRNIPGEMQGQVKQVQARKKVAKMVMAFVIVFAVCFFPQHVFMLWFYLHPNAQKDYNAFWHYFRILGFCLAFTNSCINPIALYCVSGTFRKYFDRYLLCCSRKKLRRRHRRSSDLSSRGRGQSFSLVSSRKYLGDSRREQRSVMRLSILTGDMRPNTPIKEQETTITLSTYPNGVDESLKNQRISMEPTARDRLVIVEKTPDTITTTTHKIIPTSLTLILTK</sequence>
<dbReference type="GO" id="GO:0005886">
    <property type="term" value="C:plasma membrane"/>
    <property type="evidence" value="ECO:0007669"/>
    <property type="project" value="UniProtKB-SubCell"/>
</dbReference>
<evidence type="ECO:0000256" key="4">
    <source>
        <dbReference type="ARBA" id="ARBA00022692"/>
    </source>
</evidence>
<feature type="transmembrane region" description="Helical" evidence="13">
    <location>
        <begin position="68"/>
        <end position="93"/>
    </location>
</feature>
<name>A0A3L8DXR0_OOCBI</name>
<comment type="similarity">
    <text evidence="2 12">Belongs to the G-protein coupled receptor 1 family.</text>
</comment>
<feature type="domain" description="G-protein coupled receptors family 1 profile" evidence="15">
    <location>
        <begin position="84"/>
        <end position="353"/>
    </location>
</feature>
<keyword evidence="10" id="KW-0325">Glycoprotein</keyword>
<keyword evidence="6 12" id="KW-0297">G-protein coupled receptor</keyword>
<evidence type="ECO:0000256" key="14">
    <source>
        <dbReference type="SAM" id="SignalP"/>
    </source>
</evidence>
<accession>A0A3L8DXR0</accession>
<keyword evidence="8" id="KW-1015">Disulfide bond</keyword>
<dbReference type="CDD" id="cd15927">
    <property type="entry name" value="7tmA_Bombesin_R-like"/>
    <property type="match status" value="1"/>
</dbReference>
<dbReference type="PANTHER" id="PTHR45695:SF26">
    <property type="entry name" value="NEUROPEPTIDE CCHAMIDE-1 RECEPTOR"/>
    <property type="match status" value="1"/>
</dbReference>
<feature type="transmembrane region" description="Helical" evidence="13">
    <location>
        <begin position="188"/>
        <end position="212"/>
    </location>
</feature>
<feature type="transmembrane region" description="Helical" evidence="13">
    <location>
        <begin position="240"/>
        <end position="263"/>
    </location>
</feature>
<dbReference type="OrthoDB" id="10049706at2759"/>
<evidence type="ECO:0000256" key="10">
    <source>
        <dbReference type="ARBA" id="ARBA00023180"/>
    </source>
</evidence>
<dbReference type="Pfam" id="PF00001">
    <property type="entry name" value="7tm_1"/>
    <property type="match status" value="1"/>
</dbReference>
<keyword evidence="11 12" id="KW-0807">Transducer</keyword>
<keyword evidence="4 12" id="KW-0812">Transmembrane</keyword>
<keyword evidence="3" id="KW-1003">Cell membrane</keyword>
<evidence type="ECO:0000256" key="1">
    <source>
        <dbReference type="ARBA" id="ARBA00004651"/>
    </source>
</evidence>
<dbReference type="PROSITE" id="PS00237">
    <property type="entry name" value="G_PROTEIN_RECEP_F1_1"/>
    <property type="match status" value="1"/>
</dbReference>
<feature type="transmembrane region" description="Helical" evidence="13">
    <location>
        <begin position="105"/>
        <end position="129"/>
    </location>
</feature>
<feature type="chain" id="PRO_5018090807" description="G-protein coupled receptors family 1 profile domain-containing protein" evidence="14">
    <location>
        <begin position="31"/>
        <end position="493"/>
    </location>
</feature>
<evidence type="ECO:0000256" key="7">
    <source>
        <dbReference type="ARBA" id="ARBA00023136"/>
    </source>
</evidence>
<dbReference type="PRINTS" id="PR00237">
    <property type="entry name" value="GPCRRHODOPSN"/>
</dbReference>
<feature type="transmembrane region" description="Helical" evidence="13">
    <location>
        <begin position="149"/>
        <end position="167"/>
    </location>
</feature>
<dbReference type="InterPro" id="IPR000276">
    <property type="entry name" value="GPCR_Rhodpsn"/>
</dbReference>
<evidence type="ECO:0000313" key="17">
    <source>
        <dbReference type="Proteomes" id="UP000279307"/>
    </source>
</evidence>
<keyword evidence="5 13" id="KW-1133">Transmembrane helix</keyword>
<gene>
    <name evidence="16" type="ORF">DMN91_003115</name>
</gene>
<evidence type="ECO:0000313" key="16">
    <source>
        <dbReference type="EMBL" id="RLU25023.1"/>
    </source>
</evidence>
<evidence type="ECO:0000256" key="13">
    <source>
        <dbReference type="SAM" id="Phobius"/>
    </source>
</evidence>
<comment type="caution">
    <text evidence="16">The sequence shown here is derived from an EMBL/GenBank/DDBJ whole genome shotgun (WGS) entry which is preliminary data.</text>
</comment>
<keyword evidence="14" id="KW-0732">Signal</keyword>
<dbReference type="PROSITE" id="PS50262">
    <property type="entry name" value="G_PROTEIN_RECEP_F1_2"/>
    <property type="match status" value="1"/>
</dbReference>
<evidence type="ECO:0000259" key="15">
    <source>
        <dbReference type="PROSITE" id="PS50262"/>
    </source>
</evidence>
<evidence type="ECO:0000256" key="3">
    <source>
        <dbReference type="ARBA" id="ARBA00022475"/>
    </source>
</evidence>
<dbReference type="EMBL" id="QOIP01000003">
    <property type="protein sequence ID" value="RLU25023.1"/>
    <property type="molecule type" value="Genomic_DNA"/>
</dbReference>
<evidence type="ECO:0000256" key="8">
    <source>
        <dbReference type="ARBA" id="ARBA00023157"/>
    </source>
</evidence>
<feature type="transmembrane region" description="Helical" evidence="13">
    <location>
        <begin position="296"/>
        <end position="319"/>
    </location>
</feature>
<evidence type="ECO:0000256" key="2">
    <source>
        <dbReference type="ARBA" id="ARBA00010663"/>
    </source>
</evidence>
<feature type="signal peptide" evidence="14">
    <location>
        <begin position="1"/>
        <end position="30"/>
    </location>
</feature>
<evidence type="ECO:0000256" key="9">
    <source>
        <dbReference type="ARBA" id="ARBA00023170"/>
    </source>
</evidence>
<dbReference type="AlphaFoldDB" id="A0A3L8DXR0"/>
<dbReference type="SUPFAM" id="SSF81321">
    <property type="entry name" value="Family A G protein-coupled receptor-like"/>
    <property type="match status" value="1"/>
</dbReference>
<dbReference type="PRINTS" id="PR00358">
    <property type="entry name" value="BOMBESINR"/>
</dbReference>
<dbReference type="Proteomes" id="UP000279307">
    <property type="component" value="Chromosome 3"/>
</dbReference>
<dbReference type="Gene3D" id="1.20.1070.10">
    <property type="entry name" value="Rhodopsin 7-helix transmembrane proteins"/>
    <property type="match status" value="1"/>
</dbReference>
<evidence type="ECO:0000256" key="12">
    <source>
        <dbReference type="RuleBase" id="RU000688"/>
    </source>
</evidence>
<dbReference type="PANTHER" id="PTHR45695">
    <property type="entry name" value="LEUCOKININ RECEPTOR-RELATED"/>
    <property type="match status" value="1"/>
</dbReference>
<evidence type="ECO:0000256" key="6">
    <source>
        <dbReference type="ARBA" id="ARBA00023040"/>
    </source>
</evidence>
<keyword evidence="7 13" id="KW-0472">Membrane</keyword>
<proteinExistence type="inferred from homology"/>
<dbReference type="InterPro" id="IPR001556">
    <property type="entry name" value="Bombsn_rcpt-like"/>
</dbReference>
<reference evidence="16 17" key="1">
    <citation type="journal article" date="2018" name="Genome Res.">
        <title>The genomic architecture and molecular evolution of ant odorant receptors.</title>
        <authorList>
            <person name="McKenzie S.K."/>
            <person name="Kronauer D.J.C."/>
        </authorList>
    </citation>
    <scope>NUCLEOTIDE SEQUENCE [LARGE SCALE GENOMIC DNA]</scope>
    <source>
        <strain evidence="16">Clonal line C1</strain>
    </source>
</reference>